<feature type="transmembrane region" description="Helical" evidence="6">
    <location>
        <begin position="12"/>
        <end position="29"/>
    </location>
</feature>
<comment type="subcellular location">
    <subcellularLocation>
        <location evidence="1">Membrane</location>
        <topology evidence="1">Multi-pass membrane protein</topology>
    </subcellularLocation>
</comment>
<evidence type="ECO:0000256" key="6">
    <source>
        <dbReference type="SAM" id="Phobius"/>
    </source>
</evidence>
<protein>
    <submittedName>
        <fullName evidence="8">Sialin-like</fullName>
    </submittedName>
</protein>
<keyword evidence="3 6" id="KW-1133">Transmembrane helix</keyword>
<name>A0ABM1M024_NICVS</name>
<organism evidence="7 8">
    <name type="scientific">Nicrophorus vespilloides</name>
    <name type="common">Boreal carrion beetle</name>
    <dbReference type="NCBI Taxonomy" id="110193"/>
    <lineage>
        <taxon>Eukaryota</taxon>
        <taxon>Metazoa</taxon>
        <taxon>Ecdysozoa</taxon>
        <taxon>Arthropoda</taxon>
        <taxon>Hexapoda</taxon>
        <taxon>Insecta</taxon>
        <taxon>Pterygota</taxon>
        <taxon>Neoptera</taxon>
        <taxon>Endopterygota</taxon>
        <taxon>Coleoptera</taxon>
        <taxon>Polyphaga</taxon>
        <taxon>Staphyliniformia</taxon>
        <taxon>Silphidae</taxon>
        <taxon>Nicrophorinae</taxon>
        <taxon>Nicrophorus</taxon>
    </lineage>
</organism>
<evidence type="ECO:0000313" key="7">
    <source>
        <dbReference type="Proteomes" id="UP000695000"/>
    </source>
</evidence>
<accession>A0ABM1M024</accession>
<keyword evidence="4 6" id="KW-0472">Membrane</keyword>
<feature type="transmembrane region" description="Helical" evidence="6">
    <location>
        <begin position="89"/>
        <end position="107"/>
    </location>
</feature>
<feature type="region of interest" description="Disordered" evidence="5">
    <location>
        <begin position="212"/>
        <end position="254"/>
    </location>
</feature>
<dbReference type="GeneID" id="108556354"/>
<reference evidence="8" key="1">
    <citation type="submission" date="2025-08" db="UniProtKB">
        <authorList>
            <consortium name="RefSeq"/>
        </authorList>
    </citation>
    <scope>IDENTIFICATION</scope>
    <source>
        <tissue evidence="8">Whole Larva</tissue>
    </source>
</reference>
<dbReference type="PANTHER" id="PTHR11662:SF79">
    <property type="entry name" value="NA[+]-DEPENDENT INORGANIC PHOSPHATE COTRANSPORTER, ISOFORM A"/>
    <property type="match status" value="1"/>
</dbReference>
<evidence type="ECO:0000256" key="4">
    <source>
        <dbReference type="ARBA" id="ARBA00023136"/>
    </source>
</evidence>
<feature type="non-terminal residue" evidence="8">
    <location>
        <position position="1"/>
    </location>
</feature>
<feature type="transmembrane region" description="Helical" evidence="6">
    <location>
        <begin position="113"/>
        <end position="137"/>
    </location>
</feature>
<dbReference type="InterPro" id="IPR050382">
    <property type="entry name" value="MFS_Na/Anion_cotransporter"/>
</dbReference>
<evidence type="ECO:0000313" key="8">
    <source>
        <dbReference type="RefSeq" id="XP_017767924.1"/>
    </source>
</evidence>
<feature type="transmembrane region" description="Helical" evidence="6">
    <location>
        <begin position="183"/>
        <end position="201"/>
    </location>
</feature>
<feature type="compositionally biased region" description="Basic and acidic residues" evidence="5">
    <location>
        <begin position="243"/>
        <end position="254"/>
    </location>
</feature>
<dbReference type="SUPFAM" id="SSF103473">
    <property type="entry name" value="MFS general substrate transporter"/>
    <property type="match status" value="1"/>
</dbReference>
<evidence type="ECO:0000256" key="3">
    <source>
        <dbReference type="ARBA" id="ARBA00022989"/>
    </source>
</evidence>
<feature type="compositionally biased region" description="Acidic residues" evidence="5">
    <location>
        <begin position="233"/>
        <end position="242"/>
    </location>
</feature>
<feature type="transmembrane region" description="Helical" evidence="6">
    <location>
        <begin position="149"/>
        <end position="171"/>
    </location>
</feature>
<dbReference type="Pfam" id="PF07690">
    <property type="entry name" value="MFS_1"/>
    <property type="match status" value="1"/>
</dbReference>
<proteinExistence type="predicted"/>
<evidence type="ECO:0000256" key="5">
    <source>
        <dbReference type="SAM" id="MobiDB-lite"/>
    </source>
</evidence>
<dbReference type="Gene3D" id="1.20.1250.20">
    <property type="entry name" value="MFS general substrate transporter like domains"/>
    <property type="match status" value="1"/>
</dbReference>
<dbReference type="InterPro" id="IPR011701">
    <property type="entry name" value="MFS"/>
</dbReference>
<dbReference type="InterPro" id="IPR036259">
    <property type="entry name" value="MFS_trans_sf"/>
</dbReference>
<evidence type="ECO:0000256" key="1">
    <source>
        <dbReference type="ARBA" id="ARBA00004141"/>
    </source>
</evidence>
<keyword evidence="2 6" id="KW-0812">Transmembrane</keyword>
<dbReference type="Proteomes" id="UP000695000">
    <property type="component" value="Unplaced"/>
</dbReference>
<sequence>APVPWRSILSSWPVWLNILAQWGGIWGLFTAMTHAPTYFKVIHGWNIKATGLLSGMPHFIRMAWAYVFSRIGDYLLSTNKMTRTNVRKLATFFACIVHGFCMLALAYSGCNSMAAIVFLTAATAIHGAVSTGSLASFVDLSPNYASVQLGLSGMISVLPGFISPAIVGILTYNNQTASQWQKVFWISAFMLIVPGILYLFFAKSELQDWNSPTTGDSALESEMKTLKNGKVQEDDEEDEDKEDVTHNKEEKVEV</sequence>
<gene>
    <name evidence="8" type="primary">LOC108556354</name>
</gene>
<dbReference type="PANTHER" id="PTHR11662">
    <property type="entry name" value="SOLUTE CARRIER FAMILY 17"/>
    <property type="match status" value="1"/>
</dbReference>
<evidence type="ECO:0000256" key="2">
    <source>
        <dbReference type="ARBA" id="ARBA00022692"/>
    </source>
</evidence>
<keyword evidence="7" id="KW-1185">Reference proteome</keyword>
<dbReference type="RefSeq" id="XP_017767924.1">
    <property type="nucleotide sequence ID" value="XM_017912435.1"/>
</dbReference>